<dbReference type="GO" id="GO:0007283">
    <property type="term" value="P:spermatogenesis"/>
    <property type="evidence" value="ECO:0007669"/>
    <property type="project" value="TreeGrafter"/>
</dbReference>
<dbReference type="Proteomes" id="UP000887568">
    <property type="component" value="Unplaced"/>
</dbReference>
<dbReference type="GO" id="GO:0006310">
    <property type="term" value="P:DNA recombination"/>
    <property type="evidence" value="ECO:0007669"/>
    <property type="project" value="InterPro"/>
</dbReference>
<comment type="similarity">
    <text evidence="2">Belongs to the MEI4L family.</text>
</comment>
<dbReference type="RefSeq" id="XP_038059682.1">
    <property type="nucleotide sequence ID" value="XM_038203754.1"/>
</dbReference>
<evidence type="ECO:0000256" key="3">
    <source>
        <dbReference type="SAM" id="Coils"/>
    </source>
</evidence>
<dbReference type="GeneID" id="119730732"/>
<dbReference type="GO" id="GO:0048477">
    <property type="term" value="P:oogenesis"/>
    <property type="evidence" value="ECO:0007669"/>
    <property type="project" value="TreeGrafter"/>
</dbReference>
<dbReference type="GO" id="GO:0042138">
    <property type="term" value="P:meiotic DNA double-strand break formation"/>
    <property type="evidence" value="ECO:0007669"/>
    <property type="project" value="InterPro"/>
</dbReference>
<dbReference type="EnsemblMetazoa" id="XM_038203753.1">
    <property type="protein sequence ID" value="XP_038059681.1"/>
    <property type="gene ID" value="LOC119730732"/>
</dbReference>
<keyword evidence="1" id="KW-0469">Meiosis</keyword>
<proteinExistence type="inferred from homology"/>
<dbReference type="EnsemblMetazoa" id="XM_038203752.1">
    <property type="protein sequence ID" value="XP_038059680.1"/>
    <property type="gene ID" value="LOC119730732"/>
</dbReference>
<organism evidence="4 5">
    <name type="scientific">Patiria miniata</name>
    <name type="common">Bat star</name>
    <name type="synonym">Asterina miniata</name>
    <dbReference type="NCBI Taxonomy" id="46514"/>
    <lineage>
        <taxon>Eukaryota</taxon>
        <taxon>Metazoa</taxon>
        <taxon>Echinodermata</taxon>
        <taxon>Eleutherozoa</taxon>
        <taxon>Asterozoa</taxon>
        <taxon>Asteroidea</taxon>
        <taxon>Valvatacea</taxon>
        <taxon>Valvatida</taxon>
        <taxon>Asterinidae</taxon>
        <taxon>Patiria</taxon>
    </lineage>
</organism>
<dbReference type="EnsemblMetazoa" id="XM_038203754.1">
    <property type="protein sequence ID" value="XP_038059682.1"/>
    <property type="gene ID" value="LOC119730732"/>
</dbReference>
<name>A0A914A738_PATMI</name>
<dbReference type="RefSeq" id="XP_038059681.1">
    <property type="nucleotide sequence ID" value="XM_038203753.1"/>
</dbReference>
<dbReference type="AlphaFoldDB" id="A0A914A738"/>
<feature type="coiled-coil region" evidence="3">
    <location>
        <begin position="43"/>
        <end position="82"/>
    </location>
</feature>
<dbReference type="GO" id="GO:0000800">
    <property type="term" value="C:lateral element"/>
    <property type="evidence" value="ECO:0007669"/>
    <property type="project" value="TreeGrafter"/>
</dbReference>
<evidence type="ECO:0000313" key="5">
    <source>
        <dbReference type="Proteomes" id="UP000887568"/>
    </source>
</evidence>
<evidence type="ECO:0000313" key="4">
    <source>
        <dbReference type="EnsemblMetazoa" id="XP_038059682.1"/>
    </source>
</evidence>
<evidence type="ECO:0000256" key="2">
    <source>
        <dbReference type="ARBA" id="ARBA00093453"/>
    </source>
</evidence>
<dbReference type="OMA" id="RASSEMM"/>
<dbReference type="OrthoDB" id="6351423at2759"/>
<dbReference type="PANTHER" id="PTHR28575:SF1">
    <property type="entry name" value="MEIOSIS-SPECIFIC PROTEIN MEI4"/>
    <property type="match status" value="1"/>
</dbReference>
<dbReference type="GO" id="GO:0007129">
    <property type="term" value="P:homologous chromosome pairing at meiosis"/>
    <property type="evidence" value="ECO:0007669"/>
    <property type="project" value="TreeGrafter"/>
</dbReference>
<dbReference type="InterPro" id="IPR025888">
    <property type="entry name" value="MEI4"/>
</dbReference>
<keyword evidence="5" id="KW-1185">Reference proteome</keyword>
<sequence length="373" mass="42158">MSDQPPSDVHVASINRLKLAVATAVIRCKASHVTAKEYAQSLGQSLRKNESDWKDQARKLEAELLRTRQELATARLREARQDQEQDDMEWDMDEKESNQGNVALQSSAACPDFAFPTPPSSIPNEQPSQNNLENHLRSSTQFLHSMIRLKSLPESTEYDSLPVDALRTVKDSALRALEYLGSYASSHLHDDGLPWKLMNDAVRGVVKTLEHCTEEEIRREIVQGALELVEKLLELMLHNKRLNDHLTQRQLCCLVVSLATSTILAPLILQRILPHIQAAAAMLRCSINTTSFDPTLYENSFFLLSMMEDILLLSRTAPSVHNRGDHMKRALMEVGEGLDSCLLHISEDFPLFSQQIWRVVNILEWIISTKTEG</sequence>
<dbReference type="RefSeq" id="XP_038059680.1">
    <property type="nucleotide sequence ID" value="XM_038203752.1"/>
</dbReference>
<keyword evidence="3" id="KW-0175">Coiled coil</keyword>
<accession>A0A914A738</accession>
<dbReference type="Pfam" id="PF13971">
    <property type="entry name" value="Mei4"/>
    <property type="match status" value="1"/>
</dbReference>
<evidence type="ECO:0000256" key="1">
    <source>
        <dbReference type="ARBA" id="ARBA00023254"/>
    </source>
</evidence>
<reference evidence="4" key="1">
    <citation type="submission" date="2022-11" db="UniProtKB">
        <authorList>
            <consortium name="EnsemblMetazoa"/>
        </authorList>
    </citation>
    <scope>IDENTIFICATION</scope>
</reference>
<dbReference type="PANTHER" id="PTHR28575">
    <property type="entry name" value="MEIOSIS-SPECIFIC PROTEIN MEI4"/>
    <property type="match status" value="1"/>
</dbReference>
<protein>
    <submittedName>
        <fullName evidence="4">Uncharacterized protein</fullName>
    </submittedName>
</protein>